<proteinExistence type="predicted"/>
<evidence type="ECO:0000313" key="2">
    <source>
        <dbReference type="EMBL" id="KAF2132481.1"/>
    </source>
</evidence>
<feature type="domain" description="Heterokaryon incompatibility" evidence="1">
    <location>
        <begin position="36"/>
        <end position="119"/>
    </location>
</feature>
<organism evidence="2 3">
    <name type="scientific">Dothidotthia symphoricarpi CBS 119687</name>
    <dbReference type="NCBI Taxonomy" id="1392245"/>
    <lineage>
        <taxon>Eukaryota</taxon>
        <taxon>Fungi</taxon>
        <taxon>Dikarya</taxon>
        <taxon>Ascomycota</taxon>
        <taxon>Pezizomycotina</taxon>
        <taxon>Dothideomycetes</taxon>
        <taxon>Pleosporomycetidae</taxon>
        <taxon>Pleosporales</taxon>
        <taxon>Dothidotthiaceae</taxon>
        <taxon>Dothidotthia</taxon>
    </lineage>
</organism>
<reference evidence="2" key="1">
    <citation type="journal article" date="2020" name="Stud. Mycol.">
        <title>101 Dothideomycetes genomes: a test case for predicting lifestyles and emergence of pathogens.</title>
        <authorList>
            <person name="Haridas S."/>
            <person name="Albert R."/>
            <person name="Binder M."/>
            <person name="Bloem J."/>
            <person name="Labutti K."/>
            <person name="Salamov A."/>
            <person name="Andreopoulos B."/>
            <person name="Baker S."/>
            <person name="Barry K."/>
            <person name="Bills G."/>
            <person name="Bluhm B."/>
            <person name="Cannon C."/>
            <person name="Castanera R."/>
            <person name="Culley D."/>
            <person name="Daum C."/>
            <person name="Ezra D."/>
            <person name="Gonzalez J."/>
            <person name="Henrissat B."/>
            <person name="Kuo A."/>
            <person name="Liang C."/>
            <person name="Lipzen A."/>
            <person name="Lutzoni F."/>
            <person name="Magnuson J."/>
            <person name="Mondo S."/>
            <person name="Nolan M."/>
            <person name="Ohm R."/>
            <person name="Pangilinan J."/>
            <person name="Park H.-J."/>
            <person name="Ramirez L."/>
            <person name="Alfaro M."/>
            <person name="Sun H."/>
            <person name="Tritt A."/>
            <person name="Yoshinaga Y."/>
            <person name="Zwiers L.-H."/>
            <person name="Turgeon B."/>
            <person name="Goodwin S."/>
            <person name="Spatafora J."/>
            <person name="Crous P."/>
            <person name="Grigoriev I."/>
        </authorList>
    </citation>
    <scope>NUCLEOTIDE SEQUENCE</scope>
    <source>
        <strain evidence="2">CBS 119687</strain>
    </source>
</reference>
<dbReference type="AlphaFoldDB" id="A0A6A6APP6"/>
<evidence type="ECO:0000313" key="3">
    <source>
        <dbReference type="Proteomes" id="UP000799771"/>
    </source>
</evidence>
<dbReference type="RefSeq" id="XP_033526868.1">
    <property type="nucleotide sequence ID" value="XM_033666477.1"/>
</dbReference>
<protein>
    <submittedName>
        <fullName evidence="2">HET-domain-containing protein</fullName>
    </submittedName>
</protein>
<keyword evidence="3" id="KW-1185">Reference proteome</keyword>
<dbReference type="Proteomes" id="UP000799771">
    <property type="component" value="Unassembled WGS sequence"/>
</dbReference>
<dbReference type="Pfam" id="PF06985">
    <property type="entry name" value="HET"/>
    <property type="match status" value="1"/>
</dbReference>
<dbReference type="EMBL" id="ML977500">
    <property type="protein sequence ID" value="KAF2132481.1"/>
    <property type="molecule type" value="Genomic_DNA"/>
</dbReference>
<name>A0A6A6APP6_9PLEO</name>
<dbReference type="PANTHER" id="PTHR33112:SF10">
    <property type="entry name" value="TOL"/>
    <property type="match status" value="1"/>
</dbReference>
<sequence>MCISHFLIAGAIFQLLKKEAFCTSQGNLAGRRNGFHVSELPKTFQDAVKVVRAVGFQYVCIDSFCIIQSGDDSEDRRRETDQMKHVYSKAHCVIAATAAIDSCSGFLHSHIGSRHFETEHVYVQGNAGNLFYISTDIDDFDSDVVHPGYNDPMRDCIFFLIEGYSRRDITFPKDRLIVILELEDRVAEALFCESRFVTFERFLHRGLMWTVSGENSARIKYENLVPSRSWLSCSGRIDCSKEDIGKIKLNRRIAFQKDRRDALVADLGAFVNCTLKPETDYYVLQDGTGIMKGWLKPDEYTDRREIEQYAVMAVVSNGDGDGDEYRRIGIGEVESSCIVKVQDTVYIV</sequence>
<dbReference type="InterPro" id="IPR010730">
    <property type="entry name" value="HET"/>
</dbReference>
<dbReference type="PANTHER" id="PTHR33112">
    <property type="entry name" value="DOMAIN PROTEIN, PUTATIVE-RELATED"/>
    <property type="match status" value="1"/>
</dbReference>
<accession>A0A6A6APP6</accession>
<dbReference type="OrthoDB" id="4161196at2759"/>
<evidence type="ECO:0000259" key="1">
    <source>
        <dbReference type="Pfam" id="PF06985"/>
    </source>
</evidence>
<gene>
    <name evidence="2" type="ORF">P153DRAFT_353993</name>
</gene>
<dbReference type="GeneID" id="54406909"/>